<gene>
    <name evidence="1" type="ORF">J2X78_003198</name>
</gene>
<keyword evidence="1" id="KW-0238">DNA-binding</keyword>
<dbReference type="Proteomes" id="UP001246858">
    <property type="component" value="Unassembled WGS sequence"/>
</dbReference>
<name>A0ACC6KZD7_9SPHI</name>
<dbReference type="EMBL" id="JAVDTF010000003">
    <property type="protein sequence ID" value="MDR6784624.1"/>
    <property type="molecule type" value="Genomic_DNA"/>
</dbReference>
<evidence type="ECO:0000313" key="1">
    <source>
        <dbReference type="EMBL" id="MDR6784624.1"/>
    </source>
</evidence>
<protein>
    <submittedName>
        <fullName evidence="1">DNA-binding response OmpR family regulator</fullName>
    </submittedName>
</protein>
<comment type="caution">
    <text evidence="1">The sequence shown here is derived from an EMBL/GenBank/DDBJ whole genome shotgun (WGS) entry which is preliminary data.</text>
</comment>
<proteinExistence type="predicted"/>
<evidence type="ECO:0000313" key="2">
    <source>
        <dbReference type="Proteomes" id="UP001246858"/>
    </source>
</evidence>
<accession>A0ACC6KZD7</accession>
<keyword evidence="2" id="KW-1185">Reference proteome</keyword>
<organism evidence="1 2">
    <name type="scientific">Pedobacter africanus</name>
    <dbReference type="NCBI Taxonomy" id="151894"/>
    <lineage>
        <taxon>Bacteria</taxon>
        <taxon>Pseudomonadati</taxon>
        <taxon>Bacteroidota</taxon>
        <taxon>Sphingobacteriia</taxon>
        <taxon>Sphingobacteriales</taxon>
        <taxon>Sphingobacteriaceae</taxon>
        <taxon>Pedobacter</taxon>
    </lineage>
</organism>
<reference evidence="1" key="1">
    <citation type="submission" date="2023-07" db="EMBL/GenBank/DDBJ databases">
        <title>Sorghum-associated microbial communities from plants grown in Nebraska, USA.</title>
        <authorList>
            <person name="Schachtman D."/>
        </authorList>
    </citation>
    <scope>NUCLEOTIDE SEQUENCE</scope>
    <source>
        <strain evidence="1">2697</strain>
    </source>
</reference>
<sequence>MNMPKPCIYIVEDNSDIGFILELFLNEEGFEVKVLTTAQDFIMALKYGLPDLFLMDVKLPDGNGIDLCHQLKNDPRSERLPILMMSAHANEDVARSCEAEEFLQKPFDLNLLLHKIKQYLPAA</sequence>